<sequence length="867" mass="92229">MRWPTRAGAAVLTVALLATAGAQAPAAGASEWTDRPFADAFDRGAGSDLGSGWSELRGDWAISGGAVVATGATERVLAHAEPLGATFAVSAAVTLTRQTPDAGDRGWAGLATNVTPVADGKQSYYALRVGKRPGEPAHWQLVRIHESGQATEESVLGRGEVTADFGTRVPLGLTSARNSTTLEVSVAGARTTVPLRQHDRLAGGFAGLYSQNGTTPIDDFTSTTTTEPAPWRFADDFAGTATLDARGWTAARGTWTVTAGRATAIPETTPPHTRDLVIYPRTVTLSGVFTVGATVTLPAADAKRRFWSGIAFNLTHSGTDADHYVLRAGRQSTDTAARYQLLRLTDGAVNGTPLLDRAFEAAPGSTLRLTVTARHLGAAVEIGIAGRNPDGTAVPPVADFASFPAAATLYGGKAGLYSFEGATGLDDFVVETTGRSAGVPPPLNCLAPKGTYPLPPAGTVQGEPVTVDRTWAGHSVEQSIITSGDRQYVAYYDANRRMTVAARTLGSSTWTYQPLESTLEWDSHNYVTMALDPAGQLHVSGNMHADPLEYFRTTTAGDVRTLVKVDEMVDTGREREVTYPRFRTTADGTLLFSYRDGRSGEGVTHYNRYDPATRTWTPLLSTALTDGQGLRSAYEEGPVRGPDGYWYLTLVWRDTIDAATSSRPSFMRSADLVTWEDIADQPIALPATYASADVIDPVPIFGGVLNGNVKTGWDAAGQVLITYSKYDANLVNQLYAARPDGAGGWTSTKLTDWTGHWSVAGTGSLADMPLRLLSGATDLGDGTLRIDYACRTARRSLIVDSADLHVVADVATPRLPAAITGASDGRMANLAVSGGYVLRWESLGANNDRPRPEWPEPQPLQVWQITP</sequence>
<comment type="caution">
    <text evidence="2">The sequence shown here is derived from an EMBL/GenBank/DDBJ whole genome shotgun (WGS) entry which is preliminary data.</text>
</comment>
<protein>
    <recommendedName>
        <fullName evidence="4">BNR repeat neuraminidase</fullName>
    </recommendedName>
</protein>
<gene>
    <name evidence="2" type="ORF">J2S44_000059</name>
</gene>
<accession>A0AAE3ZJI3</accession>
<feature type="signal peptide" evidence="1">
    <location>
        <begin position="1"/>
        <end position="24"/>
    </location>
</feature>
<proteinExistence type="predicted"/>
<dbReference type="AlphaFoldDB" id="A0AAE3ZJI3"/>
<dbReference type="Proteomes" id="UP001183629">
    <property type="component" value="Unassembled WGS sequence"/>
</dbReference>
<name>A0AAE3ZJI3_9ACTN</name>
<dbReference type="Pfam" id="PF15892">
    <property type="entry name" value="BNR_4"/>
    <property type="match status" value="1"/>
</dbReference>
<dbReference type="RefSeq" id="WP_310407657.1">
    <property type="nucleotide sequence ID" value="NZ_JAVDYC010000001.1"/>
</dbReference>
<feature type="chain" id="PRO_5042239749" description="BNR repeat neuraminidase" evidence="1">
    <location>
        <begin position="25"/>
        <end position="867"/>
    </location>
</feature>
<dbReference type="EMBL" id="JAVDYC010000001">
    <property type="protein sequence ID" value="MDR7319809.1"/>
    <property type="molecule type" value="Genomic_DNA"/>
</dbReference>
<evidence type="ECO:0000313" key="2">
    <source>
        <dbReference type="EMBL" id="MDR7319809.1"/>
    </source>
</evidence>
<reference evidence="2 3" key="1">
    <citation type="submission" date="2023-07" db="EMBL/GenBank/DDBJ databases">
        <title>Sequencing the genomes of 1000 actinobacteria strains.</title>
        <authorList>
            <person name="Klenk H.-P."/>
        </authorList>
    </citation>
    <scope>NUCLEOTIDE SEQUENCE [LARGE SCALE GENOMIC DNA]</scope>
    <source>
        <strain evidence="2 3">DSM 44711</strain>
    </source>
</reference>
<evidence type="ECO:0008006" key="4">
    <source>
        <dbReference type="Google" id="ProtNLM"/>
    </source>
</evidence>
<organism evidence="2 3">
    <name type="scientific">Catenuloplanes niger</name>
    <dbReference type="NCBI Taxonomy" id="587534"/>
    <lineage>
        <taxon>Bacteria</taxon>
        <taxon>Bacillati</taxon>
        <taxon>Actinomycetota</taxon>
        <taxon>Actinomycetes</taxon>
        <taxon>Micromonosporales</taxon>
        <taxon>Micromonosporaceae</taxon>
        <taxon>Catenuloplanes</taxon>
    </lineage>
</organism>
<evidence type="ECO:0000256" key="1">
    <source>
        <dbReference type="SAM" id="SignalP"/>
    </source>
</evidence>
<keyword evidence="1" id="KW-0732">Signal</keyword>
<keyword evidence="3" id="KW-1185">Reference proteome</keyword>
<dbReference type="Gene3D" id="2.60.120.560">
    <property type="entry name" value="Exo-inulinase, domain 1"/>
    <property type="match status" value="2"/>
</dbReference>
<evidence type="ECO:0000313" key="3">
    <source>
        <dbReference type="Proteomes" id="UP001183629"/>
    </source>
</evidence>